<evidence type="ECO:0000313" key="3">
    <source>
        <dbReference type="Proteomes" id="UP000269721"/>
    </source>
</evidence>
<feature type="region of interest" description="Disordered" evidence="1">
    <location>
        <begin position="161"/>
        <end position="205"/>
    </location>
</feature>
<name>A0A4P9W8E7_9FUNG</name>
<evidence type="ECO:0000313" key="2">
    <source>
        <dbReference type="EMBL" id="RKO88799.1"/>
    </source>
</evidence>
<dbReference type="AlphaFoldDB" id="A0A4P9W8E7"/>
<accession>A0A4P9W8E7</accession>
<dbReference type="EMBL" id="KZ996471">
    <property type="protein sequence ID" value="RKO88799.1"/>
    <property type="molecule type" value="Genomic_DNA"/>
</dbReference>
<organism evidence="2 3">
    <name type="scientific">Blyttiomyces helicus</name>
    <dbReference type="NCBI Taxonomy" id="388810"/>
    <lineage>
        <taxon>Eukaryota</taxon>
        <taxon>Fungi</taxon>
        <taxon>Fungi incertae sedis</taxon>
        <taxon>Chytridiomycota</taxon>
        <taxon>Chytridiomycota incertae sedis</taxon>
        <taxon>Chytridiomycetes</taxon>
        <taxon>Chytridiomycetes incertae sedis</taxon>
        <taxon>Blyttiomyces</taxon>
    </lineage>
</organism>
<feature type="region of interest" description="Disordered" evidence="1">
    <location>
        <begin position="218"/>
        <end position="253"/>
    </location>
</feature>
<feature type="compositionally biased region" description="Low complexity" evidence="1">
    <location>
        <begin position="188"/>
        <end position="201"/>
    </location>
</feature>
<proteinExistence type="predicted"/>
<dbReference type="Proteomes" id="UP000269721">
    <property type="component" value="Unassembled WGS sequence"/>
</dbReference>
<gene>
    <name evidence="2" type="ORF">BDK51DRAFT_31121</name>
</gene>
<evidence type="ECO:0000256" key="1">
    <source>
        <dbReference type="SAM" id="MobiDB-lite"/>
    </source>
</evidence>
<reference evidence="3" key="1">
    <citation type="journal article" date="2018" name="Nat. Microbiol.">
        <title>Leveraging single-cell genomics to expand the fungal tree of life.</title>
        <authorList>
            <person name="Ahrendt S.R."/>
            <person name="Quandt C.A."/>
            <person name="Ciobanu D."/>
            <person name="Clum A."/>
            <person name="Salamov A."/>
            <person name="Andreopoulos B."/>
            <person name="Cheng J.F."/>
            <person name="Woyke T."/>
            <person name="Pelin A."/>
            <person name="Henrissat B."/>
            <person name="Reynolds N.K."/>
            <person name="Benny G.L."/>
            <person name="Smith M.E."/>
            <person name="James T.Y."/>
            <person name="Grigoriev I.V."/>
        </authorList>
    </citation>
    <scope>NUCLEOTIDE SEQUENCE [LARGE SCALE GENOMIC DNA]</scope>
</reference>
<keyword evidence="3" id="KW-1185">Reference proteome</keyword>
<sequence>MNRDSQGQGPCRDSGWFPVLSSVVGDRNPPPCSRKLHSLRNVLTPPLLFVPHALCHAKTPLCVDAHAITPPPGYSTIQLKQDRIAAGQWAPGIEFTPDAVAKLATLSFSDLEGLEFQTLQSIDITLDVVRVVELLSSDNGLKDVQDFAEKVMVEFVPGKLESEEPVVETKPKKSVAYHRPSTSNGATSKKIPSSVKSSVASDLPNTSIRAEDLKESLMHGSNHHHSAGSSGGLSGNAKPTEMDIEAARAQSAADVRDLLQSITASIEK</sequence>
<protein>
    <submittedName>
        <fullName evidence="2">Uncharacterized protein</fullName>
    </submittedName>
</protein>